<feature type="transmembrane region" description="Helical" evidence="1">
    <location>
        <begin position="310"/>
        <end position="331"/>
    </location>
</feature>
<protein>
    <submittedName>
        <fullName evidence="2">Acyl-sn-glycerol-3-phosphate acyltransferase</fullName>
    </submittedName>
</protein>
<feature type="transmembrane region" description="Helical" evidence="1">
    <location>
        <begin position="427"/>
        <end position="446"/>
    </location>
</feature>
<dbReference type="Proteomes" id="UP000185674">
    <property type="component" value="Chromosome"/>
</dbReference>
<feature type="transmembrane region" description="Helical" evidence="1">
    <location>
        <begin position="283"/>
        <end position="304"/>
    </location>
</feature>
<feature type="transmembrane region" description="Helical" evidence="1">
    <location>
        <begin position="682"/>
        <end position="700"/>
    </location>
</feature>
<evidence type="ECO:0000256" key="1">
    <source>
        <dbReference type="SAM" id="Phobius"/>
    </source>
</evidence>
<feature type="transmembrane region" description="Helical" evidence="1">
    <location>
        <begin position="658"/>
        <end position="676"/>
    </location>
</feature>
<dbReference type="SUPFAM" id="SSF82866">
    <property type="entry name" value="Multidrug efflux transporter AcrB transmembrane domain"/>
    <property type="match status" value="2"/>
</dbReference>
<feature type="transmembrane region" description="Helical" evidence="1">
    <location>
        <begin position="377"/>
        <end position="396"/>
    </location>
</feature>
<feature type="transmembrane region" description="Helical" evidence="1">
    <location>
        <begin position="634"/>
        <end position="651"/>
    </location>
</feature>
<feature type="transmembrane region" description="Helical" evidence="1">
    <location>
        <begin position="12"/>
        <end position="32"/>
    </location>
</feature>
<dbReference type="eggNOG" id="COG4258">
    <property type="taxonomic scope" value="Bacteria"/>
</dbReference>
<dbReference type="GO" id="GO:0016746">
    <property type="term" value="F:acyltransferase activity"/>
    <property type="evidence" value="ECO:0007669"/>
    <property type="project" value="UniProtKB-KW"/>
</dbReference>
<organism evidence="2 3">
    <name type="scientific">Acinetobacter soli</name>
    <dbReference type="NCBI Taxonomy" id="487316"/>
    <lineage>
        <taxon>Bacteria</taxon>
        <taxon>Pseudomonadati</taxon>
        <taxon>Pseudomonadota</taxon>
        <taxon>Gammaproteobacteria</taxon>
        <taxon>Moraxellales</taxon>
        <taxon>Moraxellaceae</taxon>
        <taxon>Acinetobacter</taxon>
    </lineage>
</organism>
<dbReference type="AlphaFoldDB" id="A0A1P8EME6"/>
<gene>
    <name evidence="2" type="ORF">BEN76_15805</name>
</gene>
<accession>A0A1P8EME6</accession>
<keyword evidence="1" id="KW-0812">Transmembrane</keyword>
<keyword evidence="1" id="KW-0472">Membrane</keyword>
<feature type="transmembrane region" description="Helical" evidence="1">
    <location>
        <begin position="712"/>
        <end position="730"/>
    </location>
</feature>
<sequence>MKMHFSNWQNKLGLVWLMILLVISLILGVAWLKKDIHIQTNVFALLPKLSQDAQLERTQQYVAGQLNQTVFLVLDAKTPAQMQQATQSLQQSLRHNPLFTPLKPQADVEQIGRVMYQHRDGLLSPEDQALLQKQDYAALTEKSLLQLMTPGMPVTAEGLTQDPFMLFSRYLMANAQHLQSSNIELENGFATLHESGKISRLFTLNLSKSPYNIDYQEQVSAWIDTTRQQLNRMQVTSHWTGTLLFANYGTQSAKQEISTIGLGSTLGLVFLVWFGFRSLRPLLTEFIAVTTGSLVAFAVTHWIFSEIHLMTLVFGASLIGVCVDFSFYFMAMQSQHRKLNGFAVLKPLLPSLFMGLMTTVVAYLFLSITPFPGFRQIAVFSIVGLVSAWITSILLLPRLPPLHAEAAIRHLAWVGKVRVWFLQHTRVRYLTLLSIVVIGGVSLLFLKPNDDIRNLQSMDQVLKQEDHYVRSRFTGQQGSEYFIVRGDTPEHMQQNEQRLLGQLAQLQAKGQLTGVQALGQWIPTVAQQQQHIAMLKTIPATELAQYATALGLPLETLQRWQQQLGKTPALTLDAFSEHPLAFLQVSPTERLVMLSGIQDSSSLRALENNQIILQQPVQELSDLFQQHRIQAQHLLFYALIALAVGLGAIYGPRSVVPLVMPVSLALLTTFAIQAWLGVEINLFSIMATFLIVGIGVDYAIFYRHGHDHPQVVGMALFLCMMSTLLGFGLLSLSNTYAIHCFGLTVLFGVIFSFVYATLFTKADEAHQVISHYPSNN</sequence>
<dbReference type="GO" id="GO:0005886">
    <property type="term" value="C:plasma membrane"/>
    <property type="evidence" value="ECO:0007669"/>
    <property type="project" value="TreeGrafter"/>
</dbReference>
<keyword evidence="2" id="KW-0012">Acyltransferase</keyword>
<evidence type="ECO:0000313" key="3">
    <source>
        <dbReference type="Proteomes" id="UP000185674"/>
    </source>
</evidence>
<feature type="transmembrane region" description="Helical" evidence="1">
    <location>
        <begin position="343"/>
        <end position="365"/>
    </location>
</feature>
<keyword evidence="1" id="KW-1133">Transmembrane helix</keyword>
<dbReference type="PANTHER" id="PTHR33406">
    <property type="entry name" value="MEMBRANE PROTEIN MJ1562-RELATED"/>
    <property type="match status" value="1"/>
</dbReference>
<dbReference type="EMBL" id="CP016896">
    <property type="protein sequence ID" value="APV37387.1"/>
    <property type="molecule type" value="Genomic_DNA"/>
</dbReference>
<evidence type="ECO:0000313" key="2">
    <source>
        <dbReference type="EMBL" id="APV37387.1"/>
    </source>
</evidence>
<dbReference type="InterPro" id="IPR050545">
    <property type="entry name" value="Mycobact_MmpL"/>
</dbReference>
<proteinExistence type="predicted"/>
<dbReference type="Gene3D" id="1.20.1640.10">
    <property type="entry name" value="Multidrug efflux transporter AcrB transmembrane domain"/>
    <property type="match status" value="2"/>
</dbReference>
<dbReference type="STRING" id="487316.BEN76_15805"/>
<feature type="transmembrane region" description="Helical" evidence="1">
    <location>
        <begin position="736"/>
        <end position="758"/>
    </location>
</feature>
<name>A0A1P8EME6_9GAMM</name>
<reference evidence="2 3" key="1">
    <citation type="submission" date="2016-08" db="EMBL/GenBank/DDBJ databases">
        <title>Complete genome sequence of Acinetobacter baylyi strain GFJ2.</title>
        <authorList>
            <person name="Tabata M."/>
            <person name="Kuboki S."/>
            <person name="Gibu N."/>
            <person name="Kinouchi Y."/>
            <person name="Vangnai A."/>
            <person name="Kasai D."/>
            <person name="Fukuda M."/>
        </authorList>
    </citation>
    <scope>NUCLEOTIDE SEQUENCE [LARGE SCALE GENOMIC DNA]</scope>
    <source>
        <strain evidence="2 3">GFJ2</strain>
    </source>
</reference>
<dbReference type="PANTHER" id="PTHR33406:SF13">
    <property type="entry name" value="MEMBRANE PROTEIN YDFJ"/>
    <property type="match status" value="1"/>
</dbReference>
<feature type="transmembrane region" description="Helical" evidence="1">
    <location>
        <begin position="257"/>
        <end position="276"/>
    </location>
</feature>
<keyword evidence="2" id="KW-0808">Transferase</keyword>
<dbReference type="KEGG" id="asol:BEN76_15805"/>